<evidence type="ECO:0000313" key="2">
    <source>
        <dbReference type="EMBL" id="TDV48853.1"/>
    </source>
</evidence>
<dbReference type="AlphaFoldDB" id="A0A4R7VHM3"/>
<feature type="signal peptide" evidence="1">
    <location>
        <begin position="1"/>
        <end position="23"/>
    </location>
</feature>
<proteinExistence type="predicted"/>
<evidence type="ECO:0000313" key="3">
    <source>
        <dbReference type="Proteomes" id="UP000294927"/>
    </source>
</evidence>
<dbReference type="RefSeq" id="WP_133904889.1">
    <property type="nucleotide sequence ID" value="NZ_SOCP01000008.1"/>
</dbReference>
<dbReference type="OrthoDB" id="3660483at2"/>
<name>A0A4R7VHM3_9PSEU</name>
<accession>A0A4R7VHM3</accession>
<sequence length="400" mass="41666">MRRTIITALAVAGLLATLAPAAAADGTVTWAPAHTTSTGDQDNPSVATSRGGYTAVVWEDDRDTTNPGDAVHTEVYARLYRDGTSLWEKKVSPGGTGNWSHVQPDVAVRPDGGVVVVWADDTDGNGYYQIRVQTYSAAGADTGSATANATADGQQINPEVAVNPDTTGFAVVFEDQQTGAAPTVRLSGYASITAKSYEVRVHAAGGTNRHPDVATGAAGNAIVVWDEDIDANGFYNIGLASFTTTGAVKLAKRVANQATDGQQVNATVAANFNGDFVVGWETDHLGSVQVAVRSFTATGAAPAEAFLPGTDPQVGVDDQRGVAVYWTESQDVFVQGLNPDGTTNGRQPRLRANTVTAGRQTQPAVAVDPFGRITMAYSDDPDGDDFDDVAIGSGLVNSTW</sequence>
<feature type="chain" id="PRO_5038830467" evidence="1">
    <location>
        <begin position="24"/>
        <end position="400"/>
    </location>
</feature>
<organism evidence="2 3">
    <name type="scientific">Actinophytocola oryzae</name>
    <dbReference type="NCBI Taxonomy" id="502181"/>
    <lineage>
        <taxon>Bacteria</taxon>
        <taxon>Bacillati</taxon>
        <taxon>Actinomycetota</taxon>
        <taxon>Actinomycetes</taxon>
        <taxon>Pseudonocardiales</taxon>
        <taxon>Pseudonocardiaceae</taxon>
    </lineage>
</organism>
<gene>
    <name evidence="2" type="ORF">CLV71_108213</name>
</gene>
<reference evidence="2 3" key="1">
    <citation type="submission" date="2019-03" db="EMBL/GenBank/DDBJ databases">
        <title>Genomic Encyclopedia of Archaeal and Bacterial Type Strains, Phase II (KMG-II): from individual species to whole genera.</title>
        <authorList>
            <person name="Goeker M."/>
        </authorList>
    </citation>
    <scope>NUCLEOTIDE SEQUENCE [LARGE SCALE GENOMIC DNA]</scope>
    <source>
        <strain evidence="2 3">DSM 45499</strain>
    </source>
</reference>
<keyword evidence="3" id="KW-1185">Reference proteome</keyword>
<protein>
    <submittedName>
        <fullName evidence="2">Uncharacterized protein</fullName>
    </submittedName>
</protein>
<comment type="caution">
    <text evidence="2">The sequence shown here is derived from an EMBL/GenBank/DDBJ whole genome shotgun (WGS) entry which is preliminary data.</text>
</comment>
<evidence type="ECO:0000256" key="1">
    <source>
        <dbReference type="SAM" id="SignalP"/>
    </source>
</evidence>
<keyword evidence="1" id="KW-0732">Signal</keyword>
<dbReference type="Proteomes" id="UP000294927">
    <property type="component" value="Unassembled WGS sequence"/>
</dbReference>
<dbReference type="EMBL" id="SOCP01000008">
    <property type="protein sequence ID" value="TDV48853.1"/>
    <property type="molecule type" value="Genomic_DNA"/>
</dbReference>